<dbReference type="EMBL" id="CP030050">
    <property type="protein sequence ID" value="QOZ67939.1"/>
    <property type="molecule type" value="Genomic_DNA"/>
</dbReference>
<dbReference type="Gene3D" id="3.40.50.10070">
    <property type="entry name" value="TolB, N-terminal domain"/>
    <property type="match status" value="1"/>
</dbReference>
<sequence>MRYLFEDCTFDTGRRELRRGTELVSVTPQLFDLLEFLICNRDRVVSKDELVATVWNGRIVSDAALTTRLNAARSAIGDSGQKQSLIKTLPRKGFRFVGAVREMSEIELTGSAPRTSPAHLSIVVLPFANLSADPEQDYLVDGITESLTTDLSRIRRSFVIGRHTAFTYKGKVLDLRQIGRELNVRYVVEGSVQRAGNRLRVNVKLVNAEDSSQLWSDRFDKAVADLFDLQDEIVSRLANTLNAQLIEAEARRAESVPHPDSMDFYLQGRFWWNKGLTSENLRPARHFFERALSVDPGNVDAMVWMATVDTLTACAMLTDDSHSLLVAAETTLLKALSVAPNHSWAHVTLGAVLVYTNRIAEGVAECERALALDRNLAVAHPVIGIAKLFTGCGKDTEGHVNQALRLSPHDIFAFAWMGDIAFAKMQLEADAEAVTWFHRSIETNRNYAFARFGLGSALAHLGRLPEAQAAVRAGLALNPTFTIRRFKSFSVSDNPAFLAGAKRILKGLHLAGVPEG</sequence>
<evidence type="ECO:0000259" key="3">
    <source>
        <dbReference type="PROSITE" id="PS51755"/>
    </source>
</evidence>
<organism evidence="4 5">
    <name type="scientific">Bradyrhizobium arachidis</name>
    <dbReference type="NCBI Taxonomy" id="858423"/>
    <lineage>
        <taxon>Bacteria</taxon>
        <taxon>Pseudomonadati</taxon>
        <taxon>Pseudomonadota</taxon>
        <taxon>Alphaproteobacteria</taxon>
        <taxon>Hyphomicrobiales</taxon>
        <taxon>Nitrobacteraceae</taxon>
        <taxon>Bradyrhizobium</taxon>
    </lineage>
</organism>
<evidence type="ECO:0000313" key="4">
    <source>
        <dbReference type="EMBL" id="QOZ67939.1"/>
    </source>
</evidence>
<dbReference type="InterPro" id="IPR016032">
    <property type="entry name" value="Sig_transdc_resp-reg_C-effctor"/>
</dbReference>
<dbReference type="GO" id="GO:0000030">
    <property type="term" value="F:mannosyltransferase activity"/>
    <property type="evidence" value="ECO:0007669"/>
    <property type="project" value="TreeGrafter"/>
</dbReference>
<proteinExistence type="predicted"/>
<accession>A0AAE7NSJ0</accession>
<dbReference type="SUPFAM" id="SSF48452">
    <property type="entry name" value="TPR-like"/>
    <property type="match status" value="1"/>
</dbReference>
<reference evidence="4 5" key="1">
    <citation type="submission" date="2018-06" db="EMBL/GenBank/DDBJ databases">
        <title>Comparative genomics of Bradyrhizobium nodulating Arachidis hypogaea.</title>
        <authorList>
            <person name="Li Y."/>
        </authorList>
    </citation>
    <scope>NUCLEOTIDE SEQUENCE [LARGE SCALE GENOMIC DNA]</scope>
    <source>
        <strain evidence="4 5">CCBAU 051107</strain>
    </source>
</reference>
<dbReference type="Pfam" id="PF00486">
    <property type="entry name" value="Trans_reg_C"/>
    <property type="match status" value="1"/>
</dbReference>
<evidence type="ECO:0000313" key="5">
    <source>
        <dbReference type="Proteomes" id="UP000594015"/>
    </source>
</evidence>
<name>A0AAE7NSJ0_9BRAD</name>
<dbReference type="CDD" id="cd00383">
    <property type="entry name" value="trans_reg_C"/>
    <property type="match status" value="1"/>
</dbReference>
<feature type="DNA-binding region" description="OmpR/PhoB-type" evidence="2">
    <location>
        <begin position="1"/>
        <end position="98"/>
    </location>
</feature>
<dbReference type="GO" id="GO:0006355">
    <property type="term" value="P:regulation of DNA-templated transcription"/>
    <property type="evidence" value="ECO:0007669"/>
    <property type="project" value="InterPro"/>
</dbReference>
<dbReference type="InterPro" id="IPR052384">
    <property type="entry name" value="TMTC_O-mannosyltransferase"/>
</dbReference>
<gene>
    <name evidence="4" type="ORF">WN72_17700</name>
</gene>
<dbReference type="InterPro" id="IPR019734">
    <property type="entry name" value="TPR_rpt"/>
</dbReference>
<dbReference type="Proteomes" id="UP000594015">
    <property type="component" value="Chromosome"/>
</dbReference>
<dbReference type="AlphaFoldDB" id="A0AAE7NSJ0"/>
<dbReference type="GO" id="GO:0035269">
    <property type="term" value="P:protein O-linked glycosylation via mannose"/>
    <property type="evidence" value="ECO:0007669"/>
    <property type="project" value="TreeGrafter"/>
</dbReference>
<dbReference type="SMART" id="SM00862">
    <property type="entry name" value="Trans_reg_C"/>
    <property type="match status" value="1"/>
</dbReference>
<dbReference type="SMART" id="SM00028">
    <property type="entry name" value="TPR"/>
    <property type="match status" value="4"/>
</dbReference>
<keyword evidence="1 2" id="KW-0238">DNA-binding</keyword>
<dbReference type="RefSeq" id="WP_092217019.1">
    <property type="nucleotide sequence ID" value="NZ_CP030050.1"/>
</dbReference>
<dbReference type="Gene3D" id="1.10.10.10">
    <property type="entry name" value="Winged helix-like DNA-binding domain superfamily/Winged helix DNA-binding domain"/>
    <property type="match status" value="1"/>
</dbReference>
<dbReference type="InterPro" id="IPR011990">
    <property type="entry name" value="TPR-like_helical_dom_sf"/>
</dbReference>
<dbReference type="GO" id="GO:0000160">
    <property type="term" value="P:phosphorelay signal transduction system"/>
    <property type="evidence" value="ECO:0007669"/>
    <property type="project" value="InterPro"/>
</dbReference>
<dbReference type="SUPFAM" id="SSF46894">
    <property type="entry name" value="C-terminal effector domain of the bipartite response regulators"/>
    <property type="match status" value="1"/>
</dbReference>
<dbReference type="KEGG" id="barh:WN72_17700"/>
<feature type="domain" description="OmpR/PhoB-type" evidence="3">
    <location>
        <begin position="1"/>
        <end position="98"/>
    </location>
</feature>
<dbReference type="InterPro" id="IPR036388">
    <property type="entry name" value="WH-like_DNA-bd_sf"/>
</dbReference>
<dbReference type="PANTHER" id="PTHR44216:SF3">
    <property type="entry name" value="PROTEIN O-MANNOSYL-TRANSFERASE TMTC2"/>
    <property type="match status" value="1"/>
</dbReference>
<dbReference type="PANTHER" id="PTHR44216">
    <property type="entry name" value="PROTEIN O-MANNOSYL-TRANSFERASE TMTC2"/>
    <property type="match status" value="1"/>
</dbReference>
<evidence type="ECO:0000256" key="2">
    <source>
        <dbReference type="PROSITE-ProRule" id="PRU01091"/>
    </source>
</evidence>
<dbReference type="PROSITE" id="PS51755">
    <property type="entry name" value="OMPR_PHOB"/>
    <property type="match status" value="1"/>
</dbReference>
<evidence type="ECO:0000256" key="1">
    <source>
        <dbReference type="ARBA" id="ARBA00023125"/>
    </source>
</evidence>
<protein>
    <submittedName>
        <fullName evidence="4">Adenylate cyclase</fullName>
    </submittedName>
</protein>
<dbReference type="GO" id="GO:0003677">
    <property type="term" value="F:DNA binding"/>
    <property type="evidence" value="ECO:0007669"/>
    <property type="project" value="UniProtKB-UniRule"/>
</dbReference>
<dbReference type="Gene3D" id="1.25.40.10">
    <property type="entry name" value="Tetratricopeptide repeat domain"/>
    <property type="match status" value="2"/>
</dbReference>
<dbReference type="InterPro" id="IPR001867">
    <property type="entry name" value="OmpR/PhoB-type_DNA-bd"/>
</dbReference>